<evidence type="ECO:0000313" key="14">
    <source>
        <dbReference type="Proteomes" id="UP000217199"/>
    </source>
</evidence>
<evidence type="ECO:0000256" key="1">
    <source>
        <dbReference type="ARBA" id="ARBA00004141"/>
    </source>
</evidence>
<evidence type="ECO:0000256" key="5">
    <source>
        <dbReference type="ARBA" id="ARBA00023136"/>
    </source>
</evidence>
<dbReference type="InterPro" id="IPR001594">
    <property type="entry name" value="Palmitoyltrfase_DHHC"/>
</dbReference>
<evidence type="ECO:0000256" key="9">
    <source>
        <dbReference type="ARBA" id="ARBA00048048"/>
    </source>
</evidence>
<organism evidence="13 14">
    <name type="scientific">Pyrrhoderma noxium</name>
    <dbReference type="NCBI Taxonomy" id="2282107"/>
    <lineage>
        <taxon>Eukaryota</taxon>
        <taxon>Fungi</taxon>
        <taxon>Dikarya</taxon>
        <taxon>Basidiomycota</taxon>
        <taxon>Agaricomycotina</taxon>
        <taxon>Agaricomycetes</taxon>
        <taxon>Hymenochaetales</taxon>
        <taxon>Hymenochaetaceae</taxon>
        <taxon>Pyrrhoderma</taxon>
    </lineage>
</organism>
<evidence type="ECO:0000256" key="7">
    <source>
        <dbReference type="ARBA" id="ARBA00023288"/>
    </source>
</evidence>
<feature type="transmembrane region" description="Helical" evidence="10">
    <location>
        <begin position="55"/>
        <end position="81"/>
    </location>
</feature>
<dbReference type="InterPro" id="IPR039859">
    <property type="entry name" value="PFA4/ZDH16/20/ERF2-like"/>
</dbReference>
<dbReference type="InParanoid" id="A0A286UC54"/>
<comment type="subcellular location">
    <subcellularLocation>
        <location evidence="1">Membrane</location>
        <topology evidence="1">Multi-pass membrane protein</topology>
    </subcellularLocation>
</comment>
<dbReference type="STRING" id="2282107.A0A286UC54"/>
<dbReference type="Pfam" id="PF01529">
    <property type="entry name" value="DHHC"/>
    <property type="match status" value="1"/>
</dbReference>
<evidence type="ECO:0000256" key="2">
    <source>
        <dbReference type="ARBA" id="ARBA00022679"/>
    </source>
</evidence>
<protein>
    <recommendedName>
        <fullName evidence="10">Palmitoyltransferase</fullName>
        <ecNumber evidence="10">2.3.1.225</ecNumber>
    </recommendedName>
</protein>
<evidence type="ECO:0000256" key="11">
    <source>
        <dbReference type="SAM" id="MobiDB-lite"/>
    </source>
</evidence>
<dbReference type="PANTHER" id="PTHR12246">
    <property type="entry name" value="PALMITOYLTRANSFERASE ZDHHC16"/>
    <property type="match status" value="1"/>
</dbReference>
<keyword evidence="5 10" id="KW-0472">Membrane</keyword>
<dbReference type="GO" id="GO:0016020">
    <property type="term" value="C:membrane"/>
    <property type="evidence" value="ECO:0007669"/>
    <property type="project" value="UniProtKB-SubCell"/>
</dbReference>
<keyword evidence="6" id="KW-0564">Palmitate</keyword>
<evidence type="ECO:0000256" key="3">
    <source>
        <dbReference type="ARBA" id="ARBA00022692"/>
    </source>
</evidence>
<keyword evidence="7" id="KW-0449">Lipoprotein</keyword>
<feature type="transmembrane region" description="Helical" evidence="10">
    <location>
        <begin position="248"/>
        <end position="273"/>
    </location>
</feature>
<evidence type="ECO:0000256" key="8">
    <source>
        <dbReference type="ARBA" id="ARBA00023315"/>
    </source>
</evidence>
<dbReference type="Proteomes" id="UP000217199">
    <property type="component" value="Unassembled WGS sequence"/>
</dbReference>
<comment type="catalytic activity">
    <reaction evidence="9 10">
        <text>L-cysteinyl-[protein] + hexadecanoyl-CoA = S-hexadecanoyl-L-cysteinyl-[protein] + CoA</text>
        <dbReference type="Rhea" id="RHEA:36683"/>
        <dbReference type="Rhea" id="RHEA-COMP:10131"/>
        <dbReference type="Rhea" id="RHEA-COMP:11032"/>
        <dbReference type="ChEBI" id="CHEBI:29950"/>
        <dbReference type="ChEBI" id="CHEBI:57287"/>
        <dbReference type="ChEBI" id="CHEBI:57379"/>
        <dbReference type="ChEBI" id="CHEBI:74151"/>
        <dbReference type="EC" id="2.3.1.225"/>
    </reaction>
</comment>
<keyword evidence="8 10" id="KW-0012">Acyltransferase</keyword>
<keyword evidence="3 10" id="KW-0812">Transmembrane</keyword>
<reference evidence="13 14" key="1">
    <citation type="journal article" date="2017" name="Mol. Ecol.">
        <title>Comparative and population genomic landscape of Phellinus noxius: A hypervariable fungus causing root rot in trees.</title>
        <authorList>
            <person name="Chung C.L."/>
            <person name="Lee T.J."/>
            <person name="Akiba M."/>
            <person name="Lee H.H."/>
            <person name="Kuo T.H."/>
            <person name="Liu D."/>
            <person name="Ke H.M."/>
            <person name="Yokoi T."/>
            <person name="Roa M.B."/>
            <person name="Lu M.J."/>
            <person name="Chang Y.Y."/>
            <person name="Ann P.J."/>
            <person name="Tsai J.N."/>
            <person name="Chen C.Y."/>
            <person name="Tzean S.S."/>
            <person name="Ota Y."/>
            <person name="Hattori T."/>
            <person name="Sahashi N."/>
            <person name="Liou R.F."/>
            <person name="Kikuchi T."/>
            <person name="Tsai I.J."/>
        </authorList>
    </citation>
    <scope>NUCLEOTIDE SEQUENCE [LARGE SCALE GENOMIC DNA]</scope>
    <source>
        <strain evidence="13 14">FFPRI411160</strain>
    </source>
</reference>
<dbReference type="AlphaFoldDB" id="A0A286UC54"/>
<evidence type="ECO:0000259" key="12">
    <source>
        <dbReference type="Pfam" id="PF01529"/>
    </source>
</evidence>
<dbReference type="OrthoDB" id="9909019at2759"/>
<keyword evidence="4 10" id="KW-1133">Transmembrane helix</keyword>
<feature type="region of interest" description="Disordered" evidence="11">
    <location>
        <begin position="331"/>
        <end position="356"/>
    </location>
</feature>
<feature type="transmembrane region" description="Helical" evidence="10">
    <location>
        <begin position="210"/>
        <end position="236"/>
    </location>
</feature>
<dbReference type="GO" id="GO:0019706">
    <property type="term" value="F:protein-cysteine S-palmitoyltransferase activity"/>
    <property type="evidence" value="ECO:0007669"/>
    <property type="project" value="UniProtKB-EC"/>
</dbReference>
<dbReference type="PROSITE" id="PS50216">
    <property type="entry name" value="DHHC"/>
    <property type="match status" value="1"/>
</dbReference>
<comment type="similarity">
    <text evidence="10">Belongs to the DHHC palmitoyltransferase family.</text>
</comment>
<feature type="domain" description="Palmitoyltransferase DHHC" evidence="12">
    <location>
        <begin position="162"/>
        <end position="285"/>
    </location>
</feature>
<evidence type="ECO:0000256" key="4">
    <source>
        <dbReference type="ARBA" id="ARBA00022989"/>
    </source>
</evidence>
<gene>
    <name evidence="13" type="ORF">PNOK_0716800</name>
</gene>
<comment type="domain">
    <text evidence="10">The DHHC domain is required for palmitoyltransferase activity.</text>
</comment>
<sequence>MAPLLTFEASSRAPYERLPSDTRAISASDDDDSVLDIDDGEENGDAKKIKKWWNYLPLCLLVILLTAPQYNILVLLVSYYLKIHSAPLLFVTHLSIIYTLTFLSFCSLLILIVRDPGAIRVGEDATSLEQESEDENEETNILDVLRMKPVPSKPRDDDFNAPHKWCRKCWAPKPERTHHCSVCDRCVLKMDHHCPWLAQKCVGYWTYTAFIHFLFCVTLLASYVCVVAGRIVYVAFLDPFKINERTALHGLFLTIYGAIFSLSMGSFMLWHVYLASTNQTTVENISPFLLLRYLPTYPGNNDTGATTPAQTSDPIPSNALNANFQETNFQPGLSPRSDTASHDAHTRQRKTLSFTPREHQLTPDQRRHVRYAHGQIHLYDVGFYANWKQLIGVGSRGWRGWAYRILCGGGGFGDGKTFPRNPRAEGMLARLAAELANDDKSD</sequence>
<accession>A0A286UC54</accession>
<evidence type="ECO:0000256" key="10">
    <source>
        <dbReference type="RuleBase" id="RU079119"/>
    </source>
</evidence>
<proteinExistence type="inferred from homology"/>
<keyword evidence="14" id="KW-1185">Reference proteome</keyword>
<feature type="transmembrane region" description="Helical" evidence="10">
    <location>
        <begin position="88"/>
        <end position="113"/>
    </location>
</feature>
<evidence type="ECO:0000313" key="13">
    <source>
        <dbReference type="EMBL" id="PAV17104.1"/>
    </source>
</evidence>
<comment type="caution">
    <text evidence="13">The sequence shown here is derived from an EMBL/GenBank/DDBJ whole genome shotgun (WGS) entry which is preliminary data.</text>
</comment>
<dbReference type="EMBL" id="NBII01000007">
    <property type="protein sequence ID" value="PAV17104.1"/>
    <property type="molecule type" value="Genomic_DNA"/>
</dbReference>
<name>A0A286UC54_9AGAM</name>
<dbReference type="EC" id="2.3.1.225" evidence="10"/>
<keyword evidence="2 10" id="KW-0808">Transferase</keyword>
<evidence type="ECO:0000256" key="6">
    <source>
        <dbReference type="ARBA" id="ARBA00023139"/>
    </source>
</evidence>